<name>A0A1M5G7T0_9HYPH</name>
<dbReference type="AlphaFoldDB" id="A0A1M5G7T0"/>
<gene>
    <name evidence="1" type="ORF">SAMN02745157_3313</name>
</gene>
<dbReference type="STRING" id="1122133.SAMN02745157_3313"/>
<accession>A0A1M5G7T0</accession>
<dbReference type="Proteomes" id="UP000184485">
    <property type="component" value="Unassembled WGS sequence"/>
</dbReference>
<evidence type="ECO:0000313" key="2">
    <source>
        <dbReference type="Proteomes" id="UP000184485"/>
    </source>
</evidence>
<sequence length="111" mass="12031">MNLDQLLKRQESLTAELTKGLQSTGFDAAMLRRPVEVNEARAVAIRSRIAAIEQEKADSITWADQQIAALKAELGTLGDAIKSAEAMIEPALKATKTAKTRAETKARPKAK</sequence>
<organism evidence="1 2">
    <name type="scientific">Kaistia soli DSM 19436</name>
    <dbReference type="NCBI Taxonomy" id="1122133"/>
    <lineage>
        <taxon>Bacteria</taxon>
        <taxon>Pseudomonadati</taxon>
        <taxon>Pseudomonadota</taxon>
        <taxon>Alphaproteobacteria</taxon>
        <taxon>Hyphomicrobiales</taxon>
        <taxon>Kaistiaceae</taxon>
        <taxon>Kaistia</taxon>
    </lineage>
</organism>
<dbReference type="RefSeq" id="WP_073054812.1">
    <property type="nucleotide sequence ID" value="NZ_FQUP01000003.1"/>
</dbReference>
<protein>
    <submittedName>
        <fullName evidence="1">Uncharacterized protein</fullName>
    </submittedName>
</protein>
<proteinExistence type="predicted"/>
<dbReference type="EMBL" id="FQUP01000003">
    <property type="protein sequence ID" value="SHF99880.1"/>
    <property type="molecule type" value="Genomic_DNA"/>
</dbReference>
<reference evidence="1 2" key="1">
    <citation type="submission" date="2016-11" db="EMBL/GenBank/DDBJ databases">
        <authorList>
            <person name="Jaros S."/>
            <person name="Januszkiewicz K."/>
            <person name="Wedrychowicz H."/>
        </authorList>
    </citation>
    <scope>NUCLEOTIDE SEQUENCE [LARGE SCALE GENOMIC DNA]</scope>
    <source>
        <strain evidence="1 2">DSM 19436</strain>
    </source>
</reference>
<evidence type="ECO:0000313" key="1">
    <source>
        <dbReference type="EMBL" id="SHF99880.1"/>
    </source>
</evidence>
<keyword evidence="2" id="KW-1185">Reference proteome</keyword>